<accession>A0A195CZ76</accession>
<dbReference type="EMBL" id="KQ977141">
    <property type="protein sequence ID" value="KYN05429.1"/>
    <property type="molecule type" value="Genomic_DNA"/>
</dbReference>
<name>A0A195CZ76_9HYME</name>
<sequence>MSEILIREIHAHARHFRISKRKKILEKALPDDVRCKSSRATFPTRRSNDQKSLDRPIVYAGVHRELASLLASLEMKITSYSPANGDHGGSALPCGRIGSDWIQIGASITRTTSHEQIHDGEPVCRSFPSPMRINVIIVIVGTRAIANFTPSQIFYAILMALHGLATRKVARESLNRVQVGVYDVCIAGCSHVGMVGGGFYDI</sequence>
<protein>
    <submittedName>
        <fullName evidence="1">Uncharacterized protein</fullName>
    </submittedName>
</protein>
<organism evidence="1 2">
    <name type="scientific">Cyphomyrmex costatus</name>
    <dbReference type="NCBI Taxonomy" id="456900"/>
    <lineage>
        <taxon>Eukaryota</taxon>
        <taxon>Metazoa</taxon>
        <taxon>Ecdysozoa</taxon>
        <taxon>Arthropoda</taxon>
        <taxon>Hexapoda</taxon>
        <taxon>Insecta</taxon>
        <taxon>Pterygota</taxon>
        <taxon>Neoptera</taxon>
        <taxon>Endopterygota</taxon>
        <taxon>Hymenoptera</taxon>
        <taxon>Apocrita</taxon>
        <taxon>Aculeata</taxon>
        <taxon>Formicoidea</taxon>
        <taxon>Formicidae</taxon>
        <taxon>Myrmicinae</taxon>
        <taxon>Cyphomyrmex</taxon>
    </lineage>
</organism>
<reference evidence="1 2" key="1">
    <citation type="submission" date="2016-03" db="EMBL/GenBank/DDBJ databases">
        <title>Cyphomyrmex costatus WGS genome.</title>
        <authorList>
            <person name="Nygaard S."/>
            <person name="Hu H."/>
            <person name="Boomsma J."/>
            <person name="Zhang G."/>
        </authorList>
    </citation>
    <scope>NUCLEOTIDE SEQUENCE [LARGE SCALE GENOMIC DNA]</scope>
    <source>
        <strain evidence="1">MS0001</strain>
        <tissue evidence="1">Whole body</tissue>
    </source>
</reference>
<evidence type="ECO:0000313" key="2">
    <source>
        <dbReference type="Proteomes" id="UP000078542"/>
    </source>
</evidence>
<dbReference type="AlphaFoldDB" id="A0A195CZ76"/>
<keyword evidence="2" id="KW-1185">Reference proteome</keyword>
<evidence type="ECO:0000313" key="1">
    <source>
        <dbReference type="EMBL" id="KYN05429.1"/>
    </source>
</evidence>
<dbReference type="Proteomes" id="UP000078542">
    <property type="component" value="Unassembled WGS sequence"/>
</dbReference>
<proteinExistence type="predicted"/>
<gene>
    <name evidence="1" type="ORF">ALC62_03714</name>
</gene>